<gene>
    <name evidence="1" type="ORF">EYC84_011076</name>
</gene>
<dbReference type="AlphaFoldDB" id="A0A5M9JCI4"/>
<dbReference type="Proteomes" id="UP000322873">
    <property type="component" value="Unassembled WGS sequence"/>
</dbReference>
<dbReference type="PROSITE" id="PS51257">
    <property type="entry name" value="PROKAR_LIPOPROTEIN"/>
    <property type="match status" value="1"/>
</dbReference>
<accession>A0A5M9JCI4</accession>
<sequence>MYFKLSYGRHLPFITLQASPSFQNMLSQIYTGSSCSFKIVVIEFKPYAPKEVIDAHLVQMLTIEQGTASEDDLRDEVTKFKDLEDCTGVASGLSCHDVD</sequence>
<dbReference type="EMBL" id="VICG01000014">
    <property type="protein sequence ID" value="KAA8565366.1"/>
    <property type="molecule type" value="Genomic_DNA"/>
</dbReference>
<protein>
    <submittedName>
        <fullName evidence="1">Uncharacterized protein</fullName>
    </submittedName>
</protein>
<comment type="caution">
    <text evidence="1">The sequence shown here is derived from an EMBL/GenBank/DDBJ whole genome shotgun (WGS) entry which is preliminary data.</text>
</comment>
<proteinExistence type="predicted"/>
<evidence type="ECO:0000313" key="1">
    <source>
        <dbReference type="EMBL" id="KAA8565366.1"/>
    </source>
</evidence>
<keyword evidence="2" id="KW-1185">Reference proteome</keyword>
<name>A0A5M9JCI4_MONFR</name>
<evidence type="ECO:0000313" key="2">
    <source>
        <dbReference type="Proteomes" id="UP000322873"/>
    </source>
</evidence>
<organism evidence="1 2">
    <name type="scientific">Monilinia fructicola</name>
    <name type="common">Brown rot fungus</name>
    <name type="synonym">Ciboria fructicola</name>
    <dbReference type="NCBI Taxonomy" id="38448"/>
    <lineage>
        <taxon>Eukaryota</taxon>
        <taxon>Fungi</taxon>
        <taxon>Dikarya</taxon>
        <taxon>Ascomycota</taxon>
        <taxon>Pezizomycotina</taxon>
        <taxon>Leotiomycetes</taxon>
        <taxon>Helotiales</taxon>
        <taxon>Sclerotiniaceae</taxon>
        <taxon>Monilinia</taxon>
    </lineage>
</organism>
<reference evidence="1 2" key="1">
    <citation type="submission" date="2019-06" db="EMBL/GenBank/DDBJ databases">
        <title>Genome Sequence of the Brown Rot Fungal Pathogen Monilinia fructicola.</title>
        <authorList>
            <person name="De Miccolis Angelini R.M."/>
            <person name="Landi L."/>
            <person name="Abate D."/>
            <person name="Pollastro S."/>
            <person name="Romanazzi G."/>
            <person name="Faretra F."/>
        </authorList>
    </citation>
    <scope>NUCLEOTIDE SEQUENCE [LARGE SCALE GENOMIC DNA]</scope>
    <source>
        <strain evidence="1 2">Mfrc123</strain>
    </source>
</reference>